<reference evidence="2 3" key="1">
    <citation type="submission" date="2023-06" db="EMBL/GenBank/DDBJ databases">
        <title>Aquibacillus rhizosphaerae LR5S19.</title>
        <authorList>
            <person name="Sun J.-Q."/>
        </authorList>
    </citation>
    <scope>NUCLEOTIDE SEQUENCE [LARGE SCALE GENOMIC DNA]</scope>
    <source>
        <strain evidence="2 3">LR5S19</strain>
    </source>
</reference>
<proteinExistence type="predicted"/>
<dbReference type="EMBL" id="JASTZU010000037">
    <property type="protein sequence ID" value="MDL4841141.1"/>
    <property type="molecule type" value="Genomic_DNA"/>
</dbReference>
<keyword evidence="3" id="KW-1185">Reference proteome</keyword>
<dbReference type="InterPro" id="IPR047753">
    <property type="entry name" value="YtzI-like"/>
</dbReference>
<evidence type="ECO:0000256" key="1">
    <source>
        <dbReference type="SAM" id="MobiDB-lite"/>
    </source>
</evidence>
<protein>
    <submittedName>
        <fullName evidence="2">YtzI protein</fullName>
    </submittedName>
</protein>
<accession>A0ABT7L5K6</accession>
<dbReference type="Proteomes" id="UP001235343">
    <property type="component" value="Unassembled WGS sequence"/>
</dbReference>
<evidence type="ECO:0000313" key="2">
    <source>
        <dbReference type="EMBL" id="MDL4841141.1"/>
    </source>
</evidence>
<gene>
    <name evidence="2" type="primary">ytzI</name>
    <name evidence="2" type="ORF">QQS35_11825</name>
</gene>
<sequence length="53" mass="5992">MIAVIVVCVLVTMFVLVLSLITINKGYAYQHTVDPLPSKNNKENQETNDEEKK</sequence>
<dbReference type="RefSeq" id="WP_285932353.1">
    <property type="nucleotide sequence ID" value="NZ_JASTZU010000037.1"/>
</dbReference>
<comment type="caution">
    <text evidence="2">The sequence shown here is derived from an EMBL/GenBank/DDBJ whole genome shotgun (WGS) entry which is preliminary data.</text>
</comment>
<organism evidence="2 3">
    <name type="scientific">Aquibacillus rhizosphaerae</name>
    <dbReference type="NCBI Taxonomy" id="3051431"/>
    <lineage>
        <taxon>Bacteria</taxon>
        <taxon>Bacillati</taxon>
        <taxon>Bacillota</taxon>
        <taxon>Bacilli</taxon>
        <taxon>Bacillales</taxon>
        <taxon>Bacillaceae</taxon>
        <taxon>Aquibacillus</taxon>
    </lineage>
</organism>
<evidence type="ECO:0000313" key="3">
    <source>
        <dbReference type="Proteomes" id="UP001235343"/>
    </source>
</evidence>
<feature type="compositionally biased region" description="Basic and acidic residues" evidence="1">
    <location>
        <begin position="40"/>
        <end position="53"/>
    </location>
</feature>
<dbReference type="NCBIfam" id="NF033232">
    <property type="entry name" value="small_YtzI"/>
    <property type="match status" value="1"/>
</dbReference>
<feature type="region of interest" description="Disordered" evidence="1">
    <location>
        <begin position="33"/>
        <end position="53"/>
    </location>
</feature>
<name>A0ABT7L5K6_9BACI</name>